<evidence type="ECO:0000259" key="20">
    <source>
        <dbReference type="Pfam" id="PF13807"/>
    </source>
</evidence>
<sequence length="736" mass="82138">MNEIYPVRPISNASATRTDGFNIDLRQQIRVLWRRRFLVFAVAGGVFIATWLFLMLLTPIYAGMASVMIDTRKTRVLDLKEVITTSQPQLTTVLSEVEVIRSRNVAERVAASLDLYKDPEFNPSLRPAKSGVAAALNSLMSWLSAPKQQDLGPEEAERAMRAGVVTTLVGRVTAVPVPQSMVINVSVRSEDAAKAAQLTNALAEQYVLDQLNSKFEATRSASVWLNQRLEDLRNAVAQSERAVAQYRGSSGLIDSKGVLPTHQQLAELNTQLIQTQGRRSELQAKVARLETLIRSNRGAEAADEMIESPLIQRLREQETTLMREISDMSTRYGDMHPKMIKGVAELNELRAKINVEISKLSQGIHNEYNVVRARESALLDRIRQLEGTVKEQNRSEVHLRELEREAQANRILYENFLSRFKETSEQEQVQQPDARIISRAVRPYSPAFPRKGLIQLAMTVVGLLLGTILALVLERLDNTFRTREELEDVTGLPAIGMIPFVDKKPVAKYLIDRPTSAFAEALRGLWISLCHSDPNSSPRVVAITSSFPGEGKSMTALSLARTVALLGSRVVLVDCDLRRSSVAKLLEIQPEHCLDDVLGGKVELRAAVLRDQSSDLDILPARNMDRAPLDMLNSAVMENLLHTLRGIYDLVILDCPPVIPVAEAQVLGRLADKTVFCVLWDQTPREAVVNALRQLRDVQVSLAGAMLTKVHLKKHARYGYGDIGYYYGRYKGYYAD</sequence>
<comment type="similarity">
    <text evidence="2">Belongs to the CpsD/CapB family.</text>
</comment>
<evidence type="ECO:0000256" key="8">
    <source>
        <dbReference type="ARBA" id="ARBA00022692"/>
    </source>
</evidence>
<dbReference type="Proteomes" id="UP000007058">
    <property type="component" value="Chromosome"/>
</dbReference>
<dbReference type="GO" id="GO:0004713">
    <property type="term" value="F:protein tyrosine kinase activity"/>
    <property type="evidence" value="ECO:0007669"/>
    <property type="project" value="TreeGrafter"/>
</dbReference>
<comment type="subcellular location">
    <subcellularLocation>
        <location evidence="1">Cell inner membrane</location>
        <topology evidence="1">Multi-pass membrane protein</topology>
    </subcellularLocation>
</comment>
<reference evidence="21 22" key="1">
    <citation type="journal article" date="2005" name="DNA Res.">
        <title>Complete genome sequence of the facultative anaerobic magnetotactic bacterium Magnetospirillum sp. strain AMB-1.</title>
        <authorList>
            <person name="Matsunaga T."/>
            <person name="Okamura Y."/>
            <person name="Fukuda Y."/>
            <person name="Wahyudi A.T."/>
            <person name="Murase Y."/>
            <person name="Takeyama H."/>
        </authorList>
    </citation>
    <scope>NUCLEOTIDE SEQUENCE [LARGE SCALE GENOMIC DNA]</scope>
    <source>
        <strain evidence="22">ATCC 700264 / AMB-1</strain>
    </source>
</reference>
<dbReference type="InterPro" id="IPR005702">
    <property type="entry name" value="Wzc-like_C"/>
</dbReference>
<keyword evidence="6" id="KW-0997">Cell inner membrane</keyword>
<dbReference type="Pfam" id="PF13807">
    <property type="entry name" value="GNVR"/>
    <property type="match status" value="1"/>
</dbReference>
<dbReference type="InterPro" id="IPR003856">
    <property type="entry name" value="LPS_length_determ_N"/>
</dbReference>
<dbReference type="PANTHER" id="PTHR32309:SF13">
    <property type="entry name" value="FERRIC ENTEROBACTIN TRANSPORT PROTEIN FEPE"/>
    <property type="match status" value="1"/>
</dbReference>
<evidence type="ECO:0000256" key="4">
    <source>
        <dbReference type="ARBA" id="ARBA00011903"/>
    </source>
</evidence>
<keyword evidence="22" id="KW-1185">Reference proteome</keyword>
<evidence type="ECO:0000256" key="3">
    <source>
        <dbReference type="ARBA" id="ARBA00008883"/>
    </source>
</evidence>
<evidence type="ECO:0000313" key="22">
    <source>
        <dbReference type="Proteomes" id="UP000007058"/>
    </source>
</evidence>
<evidence type="ECO:0000256" key="7">
    <source>
        <dbReference type="ARBA" id="ARBA00022679"/>
    </source>
</evidence>
<evidence type="ECO:0000256" key="5">
    <source>
        <dbReference type="ARBA" id="ARBA00022475"/>
    </source>
</evidence>
<evidence type="ECO:0000256" key="13">
    <source>
        <dbReference type="ARBA" id="ARBA00023136"/>
    </source>
</evidence>
<dbReference type="Gene3D" id="3.40.50.300">
    <property type="entry name" value="P-loop containing nucleotide triphosphate hydrolases"/>
    <property type="match status" value="1"/>
</dbReference>
<evidence type="ECO:0000256" key="9">
    <source>
        <dbReference type="ARBA" id="ARBA00022741"/>
    </source>
</evidence>
<evidence type="ECO:0000256" key="1">
    <source>
        <dbReference type="ARBA" id="ARBA00004429"/>
    </source>
</evidence>
<keyword evidence="16" id="KW-0175">Coiled coil</keyword>
<evidence type="ECO:0000256" key="6">
    <source>
        <dbReference type="ARBA" id="ARBA00022519"/>
    </source>
</evidence>
<comment type="catalytic activity">
    <reaction evidence="15">
        <text>L-tyrosyl-[protein] + ATP = O-phospho-L-tyrosyl-[protein] + ADP + H(+)</text>
        <dbReference type="Rhea" id="RHEA:10596"/>
        <dbReference type="Rhea" id="RHEA-COMP:10136"/>
        <dbReference type="Rhea" id="RHEA-COMP:20101"/>
        <dbReference type="ChEBI" id="CHEBI:15378"/>
        <dbReference type="ChEBI" id="CHEBI:30616"/>
        <dbReference type="ChEBI" id="CHEBI:46858"/>
        <dbReference type="ChEBI" id="CHEBI:61978"/>
        <dbReference type="ChEBI" id="CHEBI:456216"/>
        <dbReference type="EC" id="2.7.10.2"/>
    </reaction>
</comment>
<dbReference type="InterPro" id="IPR032807">
    <property type="entry name" value="GNVR"/>
</dbReference>
<evidence type="ECO:0000256" key="14">
    <source>
        <dbReference type="ARBA" id="ARBA00023137"/>
    </source>
</evidence>
<evidence type="ECO:0000256" key="2">
    <source>
        <dbReference type="ARBA" id="ARBA00007316"/>
    </source>
</evidence>
<dbReference type="InterPro" id="IPR050445">
    <property type="entry name" value="Bact_polysacc_biosynth/exp"/>
</dbReference>
<dbReference type="Pfam" id="PF13614">
    <property type="entry name" value="AAA_31"/>
    <property type="match status" value="1"/>
</dbReference>
<evidence type="ECO:0000259" key="19">
    <source>
        <dbReference type="Pfam" id="PF13614"/>
    </source>
</evidence>
<dbReference type="EC" id="2.7.10.2" evidence="4"/>
<feature type="domain" description="Tyrosine-protein kinase G-rich" evidence="20">
    <location>
        <begin position="401"/>
        <end position="472"/>
    </location>
</feature>
<dbReference type="InterPro" id="IPR027417">
    <property type="entry name" value="P-loop_NTPase"/>
</dbReference>
<keyword evidence="9" id="KW-0547">Nucleotide-binding</keyword>
<dbReference type="SUPFAM" id="SSF52540">
    <property type="entry name" value="P-loop containing nucleoside triphosphate hydrolases"/>
    <property type="match status" value="1"/>
</dbReference>
<feature type="coiled-coil region" evidence="16">
    <location>
        <begin position="229"/>
        <end position="331"/>
    </location>
</feature>
<name>Q2W7C1_PARM1</name>
<dbReference type="AlphaFoldDB" id="Q2W7C1"/>
<dbReference type="CDD" id="cd05387">
    <property type="entry name" value="BY-kinase"/>
    <property type="match status" value="1"/>
</dbReference>
<keyword evidence="5" id="KW-1003">Cell membrane</keyword>
<keyword evidence="7" id="KW-0808">Transferase</keyword>
<dbReference type="InterPro" id="IPR025669">
    <property type="entry name" value="AAA_dom"/>
</dbReference>
<keyword evidence="14" id="KW-0829">Tyrosine-protein kinase</keyword>
<feature type="domain" description="AAA" evidence="19">
    <location>
        <begin position="539"/>
        <end position="675"/>
    </location>
</feature>
<evidence type="ECO:0000256" key="16">
    <source>
        <dbReference type="SAM" id="Coils"/>
    </source>
</evidence>
<evidence type="ECO:0000313" key="21">
    <source>
        <dbReference type="EMBL" id="BAE50254.1"/>
    </source>
</evidence>
<gene>
    <name evidence="21" type="ordered locus">amb1450</name>
</gene>
<keyword evidence="8 17" id="KW-0812">Transmembrane</keyword>
<keyword evidence="11" id="KW-0067">ATP-binding</keyword>
<dbReference type="Pfam" id="PF02706">
    <property type="entry name" value="Wzz"/>
    <property type="match status" value="1"/>
</dbReference>
<dbReference type="KEGG" id="mag:amb1450"/>
<keyword evidence="12 17" id="KW-1133">Transmembrane helix</keyword>
<feature type="domain" description="Polysaccharide chain length determinant N-terminal" evidence="18">
    <location>
        <begin position="22"/>
        <end position="112"/>
    </location>
</feature>
<keyword evidence="13 17" id="KW-0472">Membrane</keyword>
<accession>Q2W7C1</accession>
<dbReference type="RefSeq" id="WP_011383860.1">
    <property type="nucleotide sequence ID" value="NC_007626.1"/>
</dbReference>
<organism evidence="21 22">
    <name type="scientific">Paramagnetospirillum magneticum (strain ATCC 700264 / AMB-1)</name>
    <name type="common">Magnetospirillum magneticum</name>
    <dbReference type="NCBI Taxonomy" id="342108"/>
    <lineage>
        <taxon>Bacteria</taxon>
        <taxon>Pseudomonadati</taxon>
        <taxon>Pseudomonadota</taxon>
        <taxon>Alphaproteobacteria</taxon>
        <taxon>Rhodospirillales</taxon>
        <taxon>Magnetospirillaceae</taxon>
        <taxon>Paramagnetospirillum</taxon>
    </lineage>
</organism>
<evidence type="ECO:0000256" key="10">
    <source>
        <dbReference type="ARBA" id="ARBA00022777"/>
    </source>
</evidence>
<evidence type="ECO:0000256" key="12">
    <source>
        <dbReference type="ARBA" id="ARBA00022989"/>
    </source>
</evidence>
<keyword evidence="10" id="KW-0418">Kinase</keyword>
<evidence type="ECO:0000256" key="15">
    <source>
        <dbReference type="ARBA" id="ARBA00051245"/>
    </source>
</evidence>
<comment type="similarity">
    <text evidence="3">Belongs to the etk/wzc family.</text>
</comment>
<protein>
    <recommendedName>
        <fullName evidence="4">non-specific protein-tyrosine kinase</fullName>
        <ecNumber evidence="4">2.7.10.2</ecNumber>
    </recommendedName>
</protein>
<dbReference type="STRING" id="342108.amb1450"/>
<evidence type="ECO:0000256" key="17">
    <source>
        <dbReference type="SAM" id="Phobius"/>
    </source>
</evidence>
<feature type="transmembrane region" description="Helical" evidence="17">
    <location>
        <begin position="452"/>
        <end position="473"/>
    </location>
</feature>
<dbReference type="PANTHER" id="PTHR32309">
    <property type="entry name" value="TYROSINE-PROTEIN KINASE"/>
    <property type="match status" value="1"/>
</dbReference>
<feature type="transmembrane region" description="Helical" evidence="17">
    <location>
        <begin position="37"/>
        <end position="62"/>
    </location>
</feature>
<dbReference type="HOGENOM" id="CLU_009912_2_0_5"/>
<evidence type="ECO:0000256" key="11">
    <source>
        <dbReference type="ARBA" id="ARBA00022840"/>
    </source>
</evidence>
<dbReference type="GO" id="GO:0005886">
    <property type="term" value="C:plasma membrane"/>
    <property type="evidence" value="ECO:0007669"/>
    <property type="project" value="UniProtKB-SubCell"/>
</dbReference>
<dbReference type="EMBL" id="AP007255">
    <property type="protein sequence ID" value="BAE50254.1"/>
    <property type="molecule type" value="Genomic_DNA"/>
</dbReference>
<evidence type="ECO:0000259" key="18">
    <source>
        <dbReference type="Pfam" id="PF02706"/>
    </source>
</evidence>
<proteinExistence type="inferred from homology"/>